<sequence length="313" mass="32751">MKSVPIGLALALGLAAVVTADTLPLEDIPLQCVQICGPIVELTTDCNVHARRLKKRLPDDHLVRREWVPKLAVEPLEEAVAAGEETDEQLDKRSFSIIVAAPTSFPAQVAPSSALDLRPSSTITRITPTFDEASSSRTQLLLSTSTTLLLLSTSTTSTTSTKSTTSTTTSLTTSTITPPASISLSDQADSSTTTSTWEWDGNIQEPHGQLYSAGNAEEDCVCLNESFDVGKLTALCASCIVSAGFPDNNINVIKDVCNFTGLTYTPSLDSVANNIQVKAVLSSSVASTGAATVASPVRTASALAGLVLVLALL</sequence>
<gene>
    <name evidence="3" type="ORF">B0J13DRAFT_36686</name>
</gene>
<dbReference type="Proteomes" id="UP000717696">
    <property type="component" value="Unassembled WGS sequence"/>
</dbReference>
<comment type="caution">
    <text evidence="3">The sequence shown here is derived from an EMBL/GenBank/DDBJ whole genome shotgun (WGS) entry which is preliminary data.</text>
</comment>
<proteinExistence type="predicted"/>
<evidence type="ECO:0000256" key="2">
    <source>
        <dbReference type="SAM" id="SignalP"/>
    </source>
</evidence>
<keyword evidence="4" id="KW-1185">Reference proteome</keyword>
<reference evidence="3" key="1">
    <citation type="journal article" date="2021" name="Nat. Commun.">
        <title>Genetic determinants of endophytism in the Arabidopsis root mycobiome.</title>
        <authorList>
            <person name="Mesny F."/>
            <person name="Miyauchi S."/>
            <person name="Thiergart T."/>
            <person name="Pickel B."/>
            <person name="Atanasova L."/>
            <person name="Karlsson M."/>
            <person name="Huettel B."/>
            <person name="Barry K.W."/>
            <person name="Haridas S."/>
            <person name="Chen C."/>
            <person name="Bauer D."/>
            <person name="Andreopoulos W."/>
            <person name="Pangilinan J."/>
            <person name="LaButti K."/>
            <person name="Riley R."/>
            <person name="Lipzen A."/>
            <person name="Clum A."/>
            <person name="Drula E."/>
            <person name="Henrissat B."/>
            <person name="Kohler A."/>
            <person name="Grigoriev I.V."/>
            <person name="Martin F.M."/>
            <person name="Hacquard S."/>
        </authorList>
    </citation>
    <scope>NUCLEOTIDE SEQUENCE</scope>
    <source>
        <strain evidence="3">MPI-CAGE-AT-0021</strain>
    </source>
</reference>
<evidence type="ECO:0000256" key="1">
    <source>
        <dbReference type="SAM" id="MobiDB-lite"/>
    </source>
</evidence>
<dbReference type="EMBL" id="JAGMUU010000001">
    <property type="protein sequence ID" value="KAH7163420.1"/>
    <property type="molecule type" value="Genomic_DNA"/>
</dbReference>
<accession>A0A9P9JLT7</accession>
<dbReference type="AlphaFoldDB" id="A0A9P9JLT7"/>
<dbReference type="OrthoDB" id="4843554at2759"/>
<organism evidence="3 4">
    <name type="scientific">Dactylonectria estremocensis</name>
    <dbReference type="NCBI Taxonomy" id="1079267"/>
    <lineage>
        <taxon>Eukaryota</taxon>
        <taxon>Fungi</taxon>
        <taxon>Dikarya</taxon>
        <taxon>Ascomycota</taxon>
        <taxon>Pezizomycotina</taxon>
        <taxon>Sordariomycetes</taxon>
        <taxon>Hypocreomycetidae</taxon>
        <taxon>Hypocreales</taxon>
        <taxon>Nectriaceae</taxon>
        <taxon>Dactylonectria</taxon>
    </lineage>
</organism>
<feature type="chain" id="PRO_5040276221" evidence="2">
    <location>
        <begin position="21"/>
        <end position="313"/>
    </location>
</feature>
<feature type="compositionally biased region" description="Low complexity" evidence="1">
    <location>
        <begin position="157"/>
        <end position="196"/>
    </location>
</feature>
<evidence type="ECO:0000313" key="3">
    <source>
        <dbReference type="EMBL" id="KAH7163420.1"/>
    </source>
</evidence>
<feature type="region of interest" description="Disordered" evidence="1">
    <location>
        <begin position="157"/>
        <end position="199"/>
    </location>
</feature>
<feature type="signal peptide" evidence="2">
    <location>
        <begin position="1"/>
        <end position="20"/>
    </location>
</feature>
<evidence type="ECO:0000313" key="4">
    <source>
        <dbReference type="Proteomes" id="UP000717696"/>
    </source>
</evidence>
<name>A0A9P9JLT7_9HYPO</name>
<protein>
    <submittedName>
        <fullName evidence="3">Uncharacterized protein</fullName>
    </submittedName>
</protein>
<keyword evidence="2" id="KW-0732">Signal</keyword>